<dbReference type="InterPro" id="IPR045857">
    <property type="entry name" value="O16G_dom_2"/>
</dbReference>
<dbReference type="Pfam" id="PF00128">
    <property type="entry name" value="Alpha-amylase"/>
    <property type="match status" value="1"/>
</dbReference>
<name>A0A409WDG2_9AGAR</name>
<dbReference type="FunFam" id="3.20.20.80:FF:000064">
    <property type="entry name" value="Oligo-1,6-glucosidase"/>
    <property type="match status" value="2"/>
</dbReference>
<dbReference type="GO" id="GO:0000025">
    <property type="term" value="P:maltose catabolic process"/>
    <property type="evidence" value="ECO:0007669"/>
    <property type="project" value="TreeGrafter"/>
</dbReference>
<dbReference type="Pfam" id="PF16657">
    <property type="entry name" value="Malt_amylase_C"/>
    <property type="match status" value="1"/>
</dbReference>
<evidence type="ECO:0000256" key="3">
    <source>
        <dbReference type="ARBA" id="ARBA00023295"/>
    </source>
</evidence>
<organism evidence="6 7">
    <name type="scientific">Panaeolus cyanescens</name>
    <dbReference type="NCBI Taxonomy" id="181874"/>
    <lineage>
        <taxon>Eukaryota</taxon>
        <taxon>Fungi</taxon>
        <taxon>Dikarya</taxon>
        <taxon>Basidiomycota</taxon>
        <taxon>Agaricomycotina</taxon>
        <taxon>Agaricomycetes</taxon>
        <taxon>Agaricomycetidae</taxon>
        <taxon>Agaricales</taxon>
        <taxon>Agaricineae</taxon>
        <taxon>Galeropsidaceae</taxon>
        <taxon>Panaeolus</taxon>
    </lineage>
</organism>
<evidence type="ECO:0000259" key="5">
    <source>
        <dbReference type="SMART" id="SM00642"/>
    </source>
</evidence>
<evidence type="ECO:0000256" key="2">
    <source>
        <dbReference type="ARBA" id="ARBA00022801"/>
    </source>
</evidence>
<comment type="similarity">
    <text evidence="1">Belongs to the glycosyl hydrolase 13 family.</text>
</comment>
<dbReference type="InterPro" id="IPR017853">
    <property type="entry name" value="GH"/>
</dbReference>
<dbReference type="EMBL" id="NHTK01005565">
    <property type="protein sequence ID" value="PPQ76500.1"/>
    <property type="molecule type" value="Genomic_DNA"/>
</dbReference>
<dbReference type="SUPFAM" id="SSF51011">
    <property type="entry name" value="Glycosyl hydrolase domain"/>
    <property type="match status" value="1"/>
</dbReference>
<sequence length="602" mass="69262">MSPSQENTTVPSSYVPTKAWWKEAVIYQIYPISFFDSNGDGFGDLNGIASKLDYLKDLGVDVLWLSPIYKSPLADMGYDISDYTDIDPRYGTLQDWDNLLEGVHLRGMKLMMDLVINHTSDEHPWFIESRSSKNSDKRDWYIWRPPKYNAAGQREPPNNWRSVFQGSAWDYDENTDEYYLHLYVSKQPDLNWENPVVRDAAWGVMNFWIDRGCDGFRMDVINLISKVPGLPDAPITAPGQVYQPASMHFANGPRVHEFIKEMNQKVLSKHDLITVGETPFTHVASELAEFVLPENKELNMVFHFELMDVDSPKEGQDMAPLLAKNWKLSEFRSVITRWQTYKREEGFWNAVFIENHDHARAVSRFGNDSEEWRAISAKMIAILQVTQSGTQFIYQGQELALKNFPQSWGIEEYKDVASQNYWNRILEQRQKDAGKPDVDMSDLLQNFAKKARDHARVPMQWNYTAYAGFTSGSSPWMRVNDDYQSWNAANQVADDKSVFHFYKKALKIRKEYDVLIYGDFTDISKDHPTVFAYVRRLGDTSALVLLNFGVDDAEIQLGTEMDGRPLKLVLGNYDFPSATVEAASINTTITLRGYEGRLYVTV</sequence>
<keyword evidence="3" id="KW-0326">Glycosidase</keyword>
<dbReference type="GO" id="GO:0004556">
    <property type="term" value="F:alpha-amylase activity"/>
    <property type="evidence" value="ECO:0007669"/>
    <property type="project" value="TreeGrafter"/>
</dbReference>
<dbReference type="SUPFAM" id="SSF51445">
    <property type="entry name" value="(Trans)glycosidases"/>
    <property type="match status" value="1"/>
</dbReference>
<dbReference type="InParanoid" id="A0A409WDG2"/>
<dbReference type="InterPro" id="IPR006047">
    <property type="entry name" value="GH13_cat_dom"/>
</dbReference>
<keyword evidence="4" id="KW-0462">Maltose metabolism</keyword>
<dbReference type="Gene3D" id="3.90.400.10">
    <property type="entry name" value="Oligo-1,6-glucosidase, Domain 2"/>
    <property type="match status" value="1"/>
</dbReference>
<dbReference type="Gene3D" id="3.20.20.80">
    <property type="entry name" value="Glycosidases"/>
    <property type="match status" value="1"/>
</dbReference>
<dbReference type="FunFam" id="3.90.400.10:FF:000004">
    <property type="entry name" value="Oligo-1,6-glucosidase"/>
    <property type="match status" value="1"/>
</dbReference>
<dbReference type="SMART" id="SM00642">
    <property type="entry name" value="Aamy"/>
    <property type="match status" value="1"/>
</dbReference>
<evidence type="ECO:0000313" key="7">
    <source>
        <dbReference type="Proteomes" id="UP000284842"/>
    </source>
</evidence>
<accession>A0A409WDG2</accession>
<dbReference type="PANTHER" id="PTHR10357">
    <property type="entry name" value="ALPHA-AMYLASE FAMILY MEMBER"/>
    <property type="match status" value="1"/>
</dbReference>
<dbReference type="InterPro" id="IPR013780">
    <property type="entry name" value="Glyco_hydro_b"/>
</dbReference>
<dbReference type="GO" id="GO:0005987">
    <property type="term" value="P:sucrose catabolic process"/>
    <property type="evidence" value="ECO:0007669"/>
    <property type="project" value="TreeGrafter"/>
</dbReference>
<reference evidence="6 7" key="1">
    <citation type="journal article" date="2018" name="Evol. Lett.">
        <title>Horizontal gene cluster transfer increased hallucinogenic mushroom diversity.</title>
        <authorList>
            <person name="Reynolds H.T."/>
            <person name="Vijayakumar V."/>
            <person name="Gluck-Thaler E."/>
            <person name="Korotkin H.B."/>
            <person name="Matheny P.B."/>
            <person name="Slot J.C."/>
        </authorList>
    </citation>
    <scope>NUCLEOTIDE SEQUENCE [LARGE SCALE GENOMIC DNA]</scope>
    <source>
        <strain evidence="6 7">2629</strain>
    </source>
</reference>
<keyword evidence="7" id="KW-1185">Reference proteome</keyword>
<dbReference type="AlphaFoldDB" id="A0A409WDG2"/>
<dbReference type="GO" id="GO:0033934">
    <property type="term" value="F:glucan 1,4-alpha-maltotriohydrolase activity"/>
    <property type="evidence" value="ECO:0007669"/>
    <property type="project" value="TreeGrafter"/>
</dbReference>
<evidence type="ECO:0000256" key="4">
    <source>
        <dbReference type="ARBA" id="ARBA00026248"/>
    </source>
</evidence>
<dbReference type="InterPro" id="IPR032091">
    <property type="entry name" value="Malt_amylase-like_C"/>
</dbReference>
<dbReference type="GO" id="GO:0004575">
    <property type="term" value="F:sucrose alpha-glucosidase activity"/>
    <property type="evidence" value="ECO:0007669"/>
    <property type="project" value="TreeGrafter"/>
</dbReference>
<evidence type="ECO:0000256" key="1">
    <source>
        <dbReference type="ARBA" id="ARBA00008061"/>
    </source>
</evidence>
<dbReference type="Gene3D" id="2.60.40.1180">
    <property type="entry name" value="Golgi alpha-mannosidase II"/>
    <property type="match status" value="1"/>
</dbReference>
<dbReference type="OrthoDB" id="1740265at2759"/>
<gene>
    <name evidence="6" type="ORF">CVT24_010861</name>
</gene>
<comment type="caution">
    <text evidence="6">The sequence shown here is derived from an EMBL/GenBank/DDBJ whole genome shotgun (WGS) entry which is preliminary data.</text>
</comment>
<dbReference type="Proteomes" id="UP000284842">
    <property type="component" value="Unassembled WGS sequence"/>
</dbReference>
<evidence type="ECO:0000313" key="6">
    <source>
        <dbReference type="EMBL" id="PPQ76500.1"/>
    </source>
</evidence>
<keyword evidence="2" id="KW-0378">Hydrolase</keyword>
<feature type="domain" description="Glycosyl hydrolase family 13 catalytic" evidence="5">
    <location>
        <begin position="28"/>
        <end position="456"/>
    </location>
</feature>
<dbReference type="CDD" id="cd11333">
    <property type="entry name" value="AmyAc_SI_OligoGlu_DGase"/>
    <property type="match status" value="1"/>
</dbReference>
<dbReference type="FunCoup" id="A0A409WDG2">
    <property type="interactions" value="39"/>
</dbReference>
<proteinExistence type="inferred from homology"/>
<dbReference type="STRING" id="181874.A0A409WDG2"/>
<dbReference type="GO" id="GO:0004574">
    <property type="term" value="F:oligo-1,6-glucosidase activity"/>
    <property type="evidence" value="ECO:0007669"/>
    <property type="project" value="TreeGrafter"/>
</dbReference>
<dbReference type="PANTHER" id="PTHR10357:SF179">
    <property type="entry name" value="NEUTRAL AND BASIC AMINO ACID TRANSPORT PROTEIN RBAT"/>
    <property type="match status" value="1"/>
</dbReference>
<protein>
    <recommendedName>
        <fullName evidence="5">Glycosyl hydrolase family 13 catalytic domain-containing protein</fullName>
    </recommendedName>
</protein>